<sequence length="389" mass="42837">MARLQWKTHNSKGKYRVVVTKPLVGDVWLETLLRADCRVDQCLSERILSRAELREAIGSHCDGVIGQLTEPWDDELMRVLKSAGGKVYSNVAVGYDNVDVAAATRHGLAVGNTPGVLTETTAEMAVALTFAAGRRIVEADAFMRAGKYKGWLPTMFLGKLFYGKTLGLIGAGRIGSVFALTMARGCHMDIVYYDQFQNEQLERKVRETGSLYQQLGERSISIRRADTVEEVLETADVVSLHTILDASTRHIINAERLRLMKKDAILVNCGRGPLIDERALVQHCRQHPDFRVGLDVFENEPQMAPGLASLPNVVVVPHIASATVWTRTGMCTLAAANVAAILRGEPVWNQPDVLPFVNAPSVDAMPRAAPSIVNAKELHLPQYTQMSRL</sequence>
<keyword evidence="2 3" id="KW-0560">Oxidoreductase</keyword>
<dbReference type="Pfam" id="PF00389">
    <property type="entry name" value="2-Hacid_dh"/>
    <property type="match status" value="1"/>
</dbReference>
<dbReference type="PROSITE" id="PS00671">
    <property type="entry name" value="D_2_HYDROXYACID_DH_3"/>
    <property type="match status" value="1"/>
</dbReference>
<dbReference type="GO" id="GO:0008465">
    <property type="term" value="F:hydroxypyruvate reductase (NADH) activity"/>
    <property type="evidence" value="ECO:0007669"/>
    <property type="project" value="TreeGrafter"/>
</dbReference>
<dbReference type="Proteomes" id="UP000530660">
    <property type="component" value="Unassembled WGS sequence"/>
</dbReference>
<keyword evidence="7" id="KW-1185">Reference proteome</keyword>
<evidence type="ECO:0000313" key="7">
    <source>
        <dbReference type="Proteomes" id="UP000530660"/>
    </source>
</evidence>
<feature type="domain" description="D-isomer specific 2-hydroxyacid dehydrogenase catalytic" evidence="4">
    <location>
        <begin position="29"/>
        <end position="347"/>
    </location>
</feature>
<evidence type="ECO:0000256" key="3">
    <source>
        <dbReference type="RuleBase" id="RU003719"/>
    </source>
</evidence>
<dbReference type="SUPFAM" id="SSF52283">
    <property type="entry name" value="Formate/glycerate dehydrogenase catalytic domain-like"/>
    <property type="match status" value="1"/>
</dbReference>
<evidence type="ECO:0008006" key="8">
    <source>
        <dbReference type="Google" id="ProtNLM"/>
    </source>
</evidence>
<evidence type="ECO:0000256" key="2">
    <source>
        <dbReference type="ARBA" id="ARBA00023002"/>
    </source>
</evidence>
<protein>
    <recommendedName>
        <fullName evidence="8">Glyoxylate reductase</fullName>
    </recommendedName>
</protein>
<dbReference type="PANTHER" id="PTHR10996">
    <property type="entry name" value="2-HYDROXYACID DEHYDROGENASE-RELATED"/>
    <property type="match status" value="1"/>
</dbReference>
<dbReference type="PANTHER" id="PTHR10996:SF257">
    <property type="entry name" value="GLYOXYLATE REDUCTASE 1"/>
    <property type="match status" value="1"/>
</dbReference>
<dbReference type="GO" id="GO:0051287">
    <property type="term" value="F:NAD binding"/>
    <property type="evidence" value="ECO:0007669"/>
    <property type="project" value="InterPro"/>
</dbReference>
<evidence type="ECO:0000313" key="6">
    <source>
        <dbReference type="EMBL" id="KAF6003368.1"/>
    </source>
</evidence>
<evidence type="ECO:0000259" key="5">
    <source>
        <dbReference type="Pfam" id="PF02826"/>
    </source>
</evidence>
<dbReference type="GO" id="GO:0005829">
    <property type="term" value="C:cytosol"/>
    <property type="evidence" value="ECO:0007669"/>
    <property type="project" value="TreeGrafter"/>
</dbReference>
<comment type="caution">
    <text evidence="6">The sequence shown here is derived from an EMBL/GenBank/DDBJ whole genome shotgun (WGS) entry which is preliminary data.</text>
</comment>
<evidence type="ECO:0000256" key="1">
    <source>
        <dbReference type="ARBA" id="ARBA00005854"/>
    </source>
</evidence>
<dbReference type="GO" id="GO:0030267">
    <property type="term" value="F:glyoxylate reductase (NADPH) activity"/>
    <property type="evidence" value="ECO:0007669"/>
    <property type="project" value="TreeGrafter"/>
</dbReference>
<dbReference type="Gene3D" id="3.40.50.720">
    <property type="entry name" value="NAD(P)-binding Rossmann-like Domain"/>
    <property type="match status" value="2"/>
</dbReference>
<proteinExistence type="inferred from homology"/>
<dbReference type="SUPFAM" id="SSF51735">
    <property type="entry name" value="NAD(P)-binding Rossmann-fold domains"/>
    <property type="match status" value="1"/>
</dbReference>
<dbReference type="InterPro" id="IPR029753">
    <property type="entry name" value="D-isomer_DH_CS"/>
</dbReference>
<dbReference type="AlphaFoldDB" id="A0A7J7IK18"/>
<accession>A0A7J7IK18</accession>
<dbReference type="InterPro" id="IPR006139">
    <property type="entry name" value="D-isomer_2_OHA_DH_cat_dom"/>
</dbReference>
<dbReference type="Pfam" id="PF02826">
    <property type="entry name" value="2-Hacid_dh_C"/>
    <property type="match status" value="1"/>
</dbReference>
<gene>
    <name evidence="6" type="ORF">F1559_004021</name>
</gene>
<dbReference type="InterPro" id="IPR050223">
    <property type="entry name" value="D-isomer_2-hydroxyacid_DH"/>
</dbReference>
<name>A0A7J7IK18_9RHOD</name>
<dbReference type="OrthoDB" id="9991913at2759"/>
<feature type="domain" description="D-isomer specific 2-hydroxyacid dehydrogenase NAD-binding" evidence="5">
    <location>
        <begin position="126"/>
        <end position="320"/>
    </location>
</feature>
<dbReference type="InterPro" id="IPR006140">
    <property type="entry name" value="D-isomer_DH_NAD-bd"/>
</dbReference>
<dbReference type="EMBL" id="VWRR01000007">
    <property type="protein sequence ID" value="KAF6003368.1"/>
    <property type="molecule type" value="Genomic_DNA"/>
</dbReference>
<organism evidence="6 7">
    <name type="scientific">Cyanidiococcus yangmingshanensis</name>
    <dbReference type="NCBI Taxonomy" id="2690220"/>
    <lineage>
        <taxon>Eukaryota</taxon>
        <taxon>Rhodophyta</taxon>
        <taxon>Bangiophyceae</taxon>
        <taxon>Cyanidiales</taxon>
        <taxon>Cyanidiaceae</taxon>
        <taxon>Cyanidiococcus</taxon>
    </lineage>
</organism>
<dbReference type="InterPro" id="IPR036291">
    <property type="entry name" value="NAD(P)-bd_dom_sf"/>
</dbReference>
<comment type="similarity">
    <text evidence="1 3">Belongs to the D-isomer specific 2-hydroxyacid dehydrogenase family.</text>
</comment>
<evidence type="ECO:0000259" key="4">
    <source>
        <dbReference type="Pfam" id="PF00389"/>
    </source>
</evidence>
<reference evidence="6 7" key="1">
    <citation type="journal article" date="2020" name="J. Phycol.">
        <title>Comparative genome analysis reveals Cyanidiococcus gen. nov., a new extremophilic red algal genus sister to Cyanidioschyzon (Cyanidioschyzonaceae, Rhodophyta).</title>
        <authorList>
            <person name="Liu S.-L."/>
            <person name="Chiang Y.-R."/>
            <person name="Yoon H.S."/>
            <person name="Fu H.-Y."/>
        </authorList>
    </citation>
    <scope>NUCLEOTIDE SEQUENCE [LARGE SCALE GENOMIC DNA]</scope>
    <source>
        <strain evidence="6 7">THAL066</strain>
    </source>
</reference>
<dbReference type="CDD" id="cd05301">
    <property type="entry name" value="GDH"/>
    <property type="match status" value="1"/>
</dbReference>